<dbReference type="OrthoDB" id="18175at2759"/>
<name>D8LE05_ECTSI</name>
<dbReference type="InterPro" id="IPR018625">
    <property type="entry name" value="Pet100"/>
</dbReference>
<protein>
    <submittedName>
        <fullName evidence="2">Uncharacterized protein</fullName>
    </submittedName>
</protein>
<accession>D8LE05</accession>
<dbReference type="InParanoid" id="D8LE05"/>
<evidence type="ECO:0000256" key="1">
    <source>
        <dbReference type="SAM" id="MobiDB-lite"/>
    </source>
</evidence>
<reference evidence="2 3" key="1">
    <citation type="journal article" date="2010" name="Nature">
        <title>The Ectocarpus genome and the independent evolution of multicellularity in brown algae.</title>
        <authorList>
            <person name="Cock J.M."/>
            <person name="Sterck L."/>
            <person name="Rouze P."/>
            <person name="Scornet D."/>
            <person name="Allen A.E."/>
            <person name="Amoutzias G."/>
            <person name="Anthouard V."/>
            <person name="Artiguenave F."/>
            <person name="Aury J.M."/>
            <person name="Badger J.H."/>
            <person name="Beszteri B."/>
            <person name="Billiau K."/>
            <person name="Bonnet E."/>
            <person name="Bothwell J.H."/>
            <person name="Bowler C."/>
            <person name="Boyen C."/>
            <person name="Brownlee C."/>
            <person name="Carrano C.J."/>
            <person name="Charrier B."/>
            <person name="Cho G.Y."/>
            <person name="Coelho S.M."/>
            <person name="Collen J."/>
            <person name="Corre E."/>
            <person name="Da Silva C."/>
            <person name="Delage L."/>
            <person name="Delaroque N."/>
            <person name="Dittami S.M."/>
            <person name="Doulbeau S."/>
            <person name="Elias M."/>
            <person name="Farnham G."/>
            <person name="Gachon C.M."/>
            <person name="Gschloessl B."/>
            <person name="Heesch S."/>
            <person name="Jabbari K."/>
            <person name="Jubin C."/>
            <person name="Kawai H."/>
            <person name="Kimura K."/>
            <person name="Kloareg B."/>
            <person name="Kupper F.C."/>
            <person name="Lang D."/>
            <person name="Le Bail A."/>
            <person name="Leblanc C."/>
            <person name="Lerouge P."/>
            <person name="Lohr M."/>
            <person name="Lopez P.J."/>
            <person name="Martens C."/>
            <person name="Maumus F."/>
            <person name="Michel G."/>
            <person name="Miranda-Saavedra D."/>
            <person name="Morales J."/>
            <person name="Moreau H."/>
            <person name="Motomura T."/>
            <person name="Nagasato C."/>
            <person name="Napoli C.A."/>
            <person name="Nelson D.R."/>
            <person name="Nyvall-Collen P."/>
            <person name="Peters A.F."/>
            <person name="Pommier C."/>
            <person name="Potin P."/>
            <person name="Poulain J."/>
            <person name="Quesneville H."/>
            <person name="Read B."/>
            <person name="Rensing S.A."/>
            <person name="Ritter A."/>
            <person name="Rousvoal S."/>
            <person name="Samanta M."/>
            <person name="Samson G."/>
            <person name="Schroeder D.C."/>
            <person name="Segurens B."/>
            <person name="Strittmatter M."/>
            <person name="Tonon T."/>
            <person name="Tregear J.W."/>
            <person name="Valentin K."/>
            <person name="von Dassow P."/>
            <person name="Yamagishi T."/>
            <person name="Van de Peer Y."/>
            <person name="Wincker P."/>
        </authorList>
    </citation>
    <scope>NUCLEOTIDE SEQUENCE [LARGE SCALE GENOMIC DNA]</scope>
    <source>
        <strain evidence="3">Ec32 / CCAP1310/4</strain>
    </source>
</reference>
<feature type="compositionally biased region" description="Basic residues" evidence="1">
    <location>
        <begin position="119"/>
        <end position="128"/>
    </location>
</feature>
<dbReference type="EMBL" id="FN647931">
    <property type="protein sequence ID" value="CBN78522.1"/>
    <property type="molecule type" value="Genomic_DNA"/>
</dbReference>
<feature type="region of interest" description="Disordered" evidence="1">
    <location>
        <begin position="77"/>
        <end position="128"/>
    </location>
</feature>
<dbReference type="AlphaFoldDB" id="D8LE05"/>
<proteinExistence type="predicted"/>
<organism evidence="2 3">
    <name type="scientific">Ectocarpus siliculosus</name>
    <name type="common">Brown alga</name>
    <name type="synonym">Conferva siliculosa</name>
    <dbReference type="NCBI Taxonomy" id="2880"/>
    <lineage>
        <taxon>Eukaryota</taxon>
        <taxon>Sar</taxon>
        <taxon>Stramenopiles</taxon>
        <taxon>Ochrophyta</taxon>
        <taxon>PX clade</taxon>
        <taxon>Phaeophyceae</taxon>
        <taxon>Ectocarpales</taxon>
        <taxon>Ectocarpaceae</taxon>
        <taxon>Ectocarpus</taxon>
    </lineage>
</organism>
<dbReference type="Proteomes" id="UP000002630">
    <property type="component" value="Linkage Group LG03"/>
</dbReference>
<dbReference type="GO" id="GO:0005739">
    <property type="term" value="C:mitochondrion"/>
    <property type="evidence" value="ECO:0007669"/>
    <property type="project" value="InterPro"/>
</dbReference>
<feature type="compositionally biased region" description="Low complexity" evidence="1">
    <location>
        <begin position="82"/>
        <end position="100"/>
    </location>
</feature>
<dbReference type="Pfam" id="PF09803">
    <property type="entry name" value="Pet100"/>
    <property type="match status" value="1"/>
</dbReference>
<dbReference type="EMBL" id="FN649728">
    <property type="protein sequence ID" value="CBN78522.1"/>
    <property type="molecule type" value="Genomic_DNA"/>
</dbReference>
<sequence>MEMARFFMYVSVPVVVITICSDPKNMNTLLRGFKFVEYPPESKKLPSGKEIVEMMEEREAKRRTAATRSGMDAHLAAAGAVTRTPTSRRTDTTLDATATVPPTPDASREVDQSAAGTASKKRGWFSWR</sequence>
<evidence type="ECO:0000313" key="3">
    <source>
        <dbReference type="Proteomes" id="UP000002630"/>
    </source>
</evidence>
<keyword evidence="3" id="KW-1185">Reference proteome</keyword>
<gene>
    <name evidence="2" type="ORF">Esi_0129_0005</name>
</gene>
<dbReference type="GO" id="GO:0033617">
    <property type="term" value="P:mitochondrial respiratory chain complex IV assembly"/>
    <property type="evidence" value="ECO:0007669"/>
    <property type="project" value="InterPro"/>
</dbReference>
<evidence type="ECO:0000313" key="2">
    <source>
        <dbReference type="EMBL" id="CBN78522.1"/>
    </source>
</evidence>